<proteinExistence type="predicted"/>
<keyword evidence="3" id="KW-1185">Reference proteome</keyword>
<feature type="transmembrane region" description="Helical" evidence="1">
    <location>
        <begin position="39"/>
        <end position="58"/>
    </location>
</feature>
<dbReference type="eggNOG" id="COG3326">
    <property type="taxonomic scope" value="Bacteria"/>
</dbReference>
<name>E0I696_9BACL</name>
<dbReference type="InterPro" id="IPR010718">
    <property type="entry name" value="DUF1294"/>
</dbReference>
<dbReference type="STRING" id="717606.PaecuDRAFT_1168"/>
<dbReference type="RefSeq" id="WP_006037183.1">
    <property type="nucleotide sequence ID" value="NZ_AEDD01000002.1"/>
</dbReference>
<dbReference type="OrthoDB" id="1698854at2"/>
<feature type="transmembrane region" description="Helical" evidence="1">
    <location>
        <begin position="64"/>
        <end position="86"/>
    </location>
</feature>
<keyword evidence="1" id="KW-1133">Transmembrane helix</keyword>
<gene>
    <name evidence="2" type="ORF">PaecuDRAFT_1168</name>
</gene>
<accession>E0I696</accession>
<evidence type="ECO:0008006" key="4">
    <source>
        <dbReference type="Google" id="ProtNLM"/>
    </source>
</evidence>
<dbReference type="Pfam" id="PF06961">
    <property type="entry name" value="DUF1294"/>
    <property type="match status" value="1"/>
</dbReference>
<keyword evidence="1" id="KW-0472">Membrane</keyword>
<dbReference type="AlphaFoldDB" id="E0I696"/>
<evidence type="ECO:0000313" key="2">
    <source>
        <dbReference type="EMBL" id="EFM12488.1"/>
    </source>
</evidence>
<organism evidence="2 3">
    <name type="scientific">Paenibacillus curdlanolyticus YK9</name>
    <dbReference type="NCBI Taxonomy" id="717606"/>
    <lineage>
        <taxon>Bacteria</taxon>
        <taxon>Bacillati</taxon>
        <taxon>Bacillota</taxon>
        <taxon>Bacilli</taxon>
        <taxon>Bacillales</taxon>
        <taxon>Paenibacillaceae</taxon>
        <taxon>Paenibacillus</taxon>
    </lineage>
</organism>
<reference evidence="2 3" key="1">
    <citation type="submission" date="2010-07" db="EMBL/GenBank/DDBJ databases">
        <title>The draft genome of Paenibacillus curdlanolyticus YK9.</title>
        <authorList>
            <consortium name="US DOE Joint Genome Institute (JGI-PGF)"/>
            <person name="Lucas S."/>
            <person name="Copeland A."/>
            <person name="Lapidus A."/>
            <person name="Cheng J.-F."/>
            <person name="Bruce D."/>
            <person name="Goodwin L."/>
            <person name="Pitluck S."/>
            <person name="Land M.L."/>
            <person name="Hauser L."/>
            <person name="Chang Y.-J."/>
            <person name="Jeffries C."/>
            <person name="Anderson I.J."/>
            <person name="Johnson E."/>
            <person name="Loganathan U."/>
            <person name="Mulhopadhyay B."/>
            <person name="Kyrpides N."/>
            <person name="Woyke T.J."/>
        </authorList>
    </citation>
    <scope>NUCLEOTIDE SEQUENCE [LARGE SCALE GENOMIC DNA]</scope>
    <source>
        <strain evidence="2 3">YK9</strain>
    </source>
</reference>
<evidence type="ECO:0000256" key="1">
    <source>
        <dbReference type="SAM" id="Phobius"/>
    </source>
</evidence>
<sequence length="96" mass="10934">MFMIIAIYYIVVNIVLWGMMGYDKKQARHRGRRIPERRLLTYGLIGGAFGGVAAMRAYRHKTKHPAFSVGLPAMAILHIAILYSVYGTEFWTTLSQ</sequence>
<dbReference type="EMBL" id="AEDD01000002">
    <property type="protein sequence ID" value="EFM12488.1"/>
    <property type="molecule type" value="Genomic_DNA"/>
</dbReference>
<protein>
    <recommendedName>
        <fullName evidence="4">DUF1294 domain-containing protein</fullName>
    </recommendedName>
</protein>
<feature type="transmembrane region" description="Helical" evidence="1">
    <location>
        <begin position="6"/>
        <end position="23"/>
    </location>
</feature>
<evidence type="ECO:0000313" key="3">
    <source>
        <dbReference type="Proteomes" id="UP000005387"/>
    </source>
</evidence>
<keyword evidence="1" id="KW-0812">Transmembrane</keyword>
<dbReference type="Proteomes" id="UP000005387">
    <property type="component" value="Unassembled WGS sequence"/>
</dbReference>